<reference evidence="1 2" key="1">
    <citation type="submission" date="2022-05" db="EMBL/GenBank/DDBJ databases">
        <authorList>
            <consortium name="Genoscope - CEA"/>
            <person name="William W."/>
        </authorList>
    </citation>
    <scope>NUCLEOTIDE SEQUENCE [LARGE SCALE GENOMIC DNA]</scope>
</reference>
<protein>
    <recommendedName>
        <fullName evidence="3">Ribosomal protein L5</fullName>
    </recommendedName>
</protein>
<evidence type="ECO:0000313" key="1">
    <source>
        <dbReference type="EMBL" id="CAH3195370.1"/>
    </source>
</evidence>
<proteinExistence type="predicted"/>
<accession>A0ABN8SW27</accession>
<feature type="non-terminal residue" evidence="1">
    <location>
        <position position="1"/>
    </location>
</feature>
<evidence type="ECO:0008006" key="3">
    <source>
        <dbReference type="Google" id="ProtNLM"/>
    </source>
</evidence>
<comment type="caution">
    <text evidence="1">The sequence shown here is derived from an EMBL/GenBank/DDBJ whole genome shotgun (WGS) entry which is preliminary data.</text>
</comment>
<name>A0ABN8SW27_9CNID</name>
<dbReference type="Proteomes" id="UP001159427">
    <property type="component" value="Unassembled WGS sequence"/>
</dbReference>
<keyword evidence="2" id="KW-1185">Reference proteome</keyword>
<gene>
    <name evidence="1" type="ORF">PEVE_00030108</name>
</gene>
<sequence length="147" mass="16544">LRAGFEPARGNPIGFQVQRLNHSAIAASTFLPIKFGYLKNGDKSRISWNSSLTIGSPYQVGTLKSKNDYRCEQDSNLRGGTPLDFKSNALTTRPSQHLYVMNLTLNDLNHFEKEFTKQEVTLREGFEPARGYPIGFRVQRLNHSAIA</sequence>
<organism evidence="1 2">
    <name type="scientific">Porites evermanni</name>
    <dbReference type="NCBI Taxonomy" id="104178"/>
    <lineage>
        <taxon>Eukaryota</taxon>
        <taxon>Metazoa</taxon>
        <taxon>Cnidaria</taxon>
        <taxon>Anthozoa</taxon>
        <taxon>Hexacorallia</taxon>
        <taxon>Scleractinia</taxon>
        <taxon>Fungiina</taxon>
        <taxon>Poritidae</taxon>
        <taxon>Porites</taxon>
    </lineage>
</organism>
<evidence type="ECO:0000313" key="2">
    <source>
        <dbReference type="Proteomes" id="UP001159427"/>
    </source>
</evidence>
<dbReference type="EMBL" id="CALNXI010004241">
    <property type="protein sequence ID" value="CAH3195370.1"/>
    <property type="molecule type" value="Genomic_DNA"/>
</dbReference>